<organism evidence="3 4">
    <name type="scientific">Streptomyces xiamenensis</name>
    <dbReference type="NCBI Taxonomy" id="408015"/>
    <lineage>
        <taxon>Bacteria</taxon>
        <taxon>Bacillati</taxon>
        <taxon>Actinomycetota</taxon>
        <taxon>Actinomycetes</taxon>
        <taxon>Kitasatosporales</taxon>
        <taxon>Streptomycetaceae</taxon>
        <taxon>Streptomyces</taxon>
    </lineage>
</organism>
<dbReference type="PATRIC" id="fig|408015.6.peg.578"/>
<gene>
    <name evidence="3" type="ORF">SXIM_05500</name>
</gene>
<evidence type="ECO:0000313" key="3">
    <source>
        <dbReference type="EMBL" id="AKG41934.1"/>
    </source>
</evidence>
<proteinExistence type="predicted"/>
<dbReference type="EMBL" id="CP009922">
    <property type="protein sequence ID" value="AKG41934.1"/>
    <property type="molecule type" value="Genomic_DNA"/>
</dbReference>
<dbReference type="AlphaFoldDB" id="A0A0F7FR54"/>
<keyword evidence="2" id="KW-0812">Transmembrane</keyword>
<feature type="compositionally biased region" description="Polar residues" evidence="1">
    <location>
        <begin position="161"/>
        <end position="170"/>
    </location>
</feature>
<dbReference type="Proteomes" id="UP000034034">
    <property type="component" value="Chromosome"/>
</dbReference>
<sequence>MSAMTSAAPPGHGRRGYPLLAAGPPFLAAVVIAAVSAAVWSRLPERVATRLSGGEPDGFAHPAVLVGVAIAVPAIWAGVSAWLARTATFSARALYAASLSSTVALGYLFTALLLANAAADRAADVRFPLWHLAVAAGGALLAAALGPVLPSREPAPGGPGSDTSPRTSTLGLRPGERVVWQRTVHSWPLTGLQAALVVSAVFTAVSGSGPGAWGALLATAVLLSLMTRVRVSAGATGLFIRPALLGVPRLGVPLERIRSVEVRHTSPLKDLGGWGYRISAGRRGFAVRSGEALWVRQTNDTWFVVVVDDAHTAAALLGDLLAQRAGRKG</sequence>
<accession>A0A0F7FR54</accession>
<evidence type="ECO:0000256" key="2">
    <source>
        <dbReference type="SAM" id="Phobius"/>
    </source>
</evidence>
<keyword evidence="2" id="KW-1133">Transmembrane helix</keyword>
<feature type="transmembrane region" description="Helical" evidence="2">
    <location>
        <begin position="129"/>
        <end position="149"/>
    </location>
</feature>
<evidence type="ECO:0000313" key="4">
    <source>
        <dbReference type="Proteomes" id="UP000034034"/>
    </source>
</evidence>
<dbReference type="HOGENOM" id="CLU_054762_1_0_11"/>
<dbReference type="KEGG" id="sxi:SXIM_05500"/>
<feature type="transmembrane region" description="Helical" evidence="2">
    <location>
        <begin position="211"/>
        <end position="231"/>
    </location>
</feature>
<keyword evidence="2" id="KW-0472">Membrane</keyword>
<keyword evidence="4" id="KW-1185">Reference proteome</keyword>
<feature type="transmembrane region" description="Helical" evidence="2">
    <location>
        <begin position="95"/>
        <end position="117"/>
    </location>
</feature>
<protein>
    <submittedName>
        <fullName evidence="3">LigA protein</fullName>
    </submittedName>
</protein>
<feature type="region of interest" description="Disordered" evidence="1">
    <location>
        <begin position="152"/>
        <end position="171"/>
    </location>
</feature>
<feature type="transmembrane region" description="Helical" evidence="2">
    <location>
        <begin position="60"/>
        <end position="83"/>
    </location>
</feature>
<dbReference type="STRING" id="408015.SXIM_05500"/>
<feature type="transmembrane region" description="Helical" evidence="2">
    <location>
        <begin position="20"/>
        <end position="40"/>
    </location>
</feature>
<name>A0A0F7FR54_9ACTN</name>
<evidence type="ECO:0000256" key="1">
    <source>
        <dbReference type="SAM" id="MobiDB-lite"/>
    </source>
</evidence>
<reference evidence="3" key="1">
    <citation type="submission" date="2019-08" db="EMBL/GenBank/DDBJ databases">
        <title>Complete genome sequence of a mangrove-derived Streptomyces xiamenensis.</title>
        <authorList>
            <person name="Xu J."/>
        </authorList>
    </citation>
    <scope>NUCLEOTIDE SEQUENCE</scope>
    <source>
        <strain evidence="3">318</strain>
    </source>
</reference>